<comment type="caution">
    <text evidence="1">The sequence shown here is derived from an EMBL/GenBank/DDBJ whole genome shotgun (WGS) entry which is preliminary data.</text>
</comment>
<evidence type="ECO:0000313" key="2">
    <source>
        <dbReference type="Proteomes" id="UP001139971"/>
    </source>
</evidence>
<evidence type="ECO:0000313" key="1">
    <source>
        <dbReference type="EMBL" id="MDC8011909.1"/>
    </source>
</evidence>
<accession>A0A9X4BJ87</accession>
<dbReference type="InterPro" id="IPR021986">
    <property type="entry name" value="Spherulin4"/>
</dbReference>
<gene>
    <name evidence="1" type="ORF">OD750_005040</name>
</gene>
<dbReference type="AlphaFoldDB" id="A0A9X4BJ87"/>
<proteinExistence type="predicted"/>
<protein>
    <submittedName>
        <fullName evidence="1">Spherulation-specific family 4 protein</fullName>
    </submittedName>
</protein>
<dbReference type="PANTHER" id="PTHR35040">
    <property type="match status" value="1"/>
</dbReference>
<reference evidence="1" key="1">
    <citation type="submission" date="2023-02" db="EMBL/GenBank/DDBJ databases">
        <title>Tahibacter soli sp. nov. isolated from soil.</title>
        <authorList>
            <person name="Baek J.H."/>
            <person name="Lee J.K."/>
            <person name="Choi D.G."/>
            <person name="Jeon C.O."/>
        </authorList>
    </citation>
    <scope>NUCLEOTIDE SEQUENCE</scope>
    <source>
        <strain evidence="1">BL</strain>
    </source>
</reference>
<keyword evidence="2" id="KW-1185">Reference proteome</keyword>
<dbReference type="Proteomes" id="UP001139971">
    <property type="component" value="Unassembled WGS sequence"/>
</dbReference>
<dbReference type="PANTHER" id="PTHR35040:SF9">
    <property type="entry name" value="4-LIKE CELL SURFACE PROTEIN, PUTATIVE (AFU_ORTHOLOGUE AFUA_4G14080)-RELATED"/>
    <property type="match status" value="1"/>
</dbReference>
<dbReference type="Pfam" id="PF12138">
    <property type="entry name" value="Spherulin4"/>
    <property type="match status" value="1"/>
</dbReference>
<sequence length="274" mass="29643">MAQNAAPLRWLVPAYENPCCRAGPAMWSTLIAAAQARPDELAVIFNPHNGPGASPIDPNYVGTNGQGPLRTLLQTQARVVGYVYTADATRDPALVRADIARYYSGAYWRGLALRPDGVFFDNVSPDLANVGYYRGLVAYLRTFDANAVAIGNPGVAGTTNPTNQTTYTAADYGAAFDVMVAREDYDTPFNHGYVAPVWLGAPNAAALGFIAHGATTPMRIRVSMSRAFARGAQWLYVTDDVRAHAQDNPYDVLSTYWSTQVALVGDLLFADHFD</sequence>
<organism evidence="1 2">
    <name type="scientific">Tahibacter soli</name>
    <dbReference type="NCBI Taxonomy" id="2983605"/>
    <lineage>
        <taxon>Bacteria</taxon>
        <taxon>Pseudomonadati</taxon>
        <taxon>Pseudomonadota</taxon>
        <taxon>Gammaproteobacteria</taxon>
        <taxon>Lysobacterales</taxon>
        <taxon>Rhodanobacteraceae</taxon>
        <taxon>Tahibacter</taxon>
    </lineage>
</organism>
<dbReference type="EMBL" id="JAOVZO020000003">
    <property type="protein sequence ID" value="MDC8011909.1"/>
    <property type="molecule type" value="Genomic_DNA"/>
</dbReference>
<dbReference type="RefSeq" id="WP_263543176.1">
    <property type="nucleotide sequence ID" value="NZ_JAOVZO020000003.1"/>
</dbReference>
<name>A0A9X4BJ87_9GAMM</name>